<evidence type="ECO:0000256" key="5">
    <source>
        <dbReference type="ARBA" id="ARBA00023054"/>
    </source>
</evidence>
<dbReference type="Proteomes" id="UP000046395">
    <property type="component" value="Unassembled WGS sequence"/>
</dbReference>
<feature type="domain" description="CAP-Gly" evidence="9">
    <location>
        <begin position="186"/>
        <end position="228"/>
    </location>
</feature>
<sequence>METAENQSKSTSPPKPSQLPRPVGMGLTRGLSKESLVSVASQVVDDWIVGDRCYVSGVRPGKVAFVGETHFGPGDWAGVVLDEPTGKNDGSVMGLRYFQCSPYHGLFCRLTKLSRHSLTRFKSVTSSIQDDSGLDGPSEAAPSSWSVGSPPPVPSSPLTSSANSSLRLGDRVAVGGHRQGTLRYLGPTDFAAGVWAGIELDLPYGKNDGSVQGKRYFACKPSYGLFAPVEKVEVPQDSKSWNSAVKQKTPIVHHNIASLMRTRRHQSLRGSQESLTSLSSVHSSASRRIRLGVSALSTCTPSGKHFNAKEQILDSSPAAVAMKNALKEKEQHIDQLLKERDIERCEMAHLTQLMEQRERELKDAREDGTATANHLQAKVDLLQSTIDNMEKENKRILEALEVEKQKNDDLSFRLDEEMCLRKELKAKLSEQEEHIGRLTAEIEHQGTRCIALQNQVASLEETLRAANQKPQVADVGQQCNQMPTAEVQTVVTLDRLEVENANLDELLIAQLNLLASCQEKMDLQSSTIQKLTAEVDRMKIQTAESSSTADMALESTSKTSDAVSEVTNDERTAESRAAPSTAGAEALDSAPSVAGNGDSCLDSGEISEKRNIASPLGKRTSPNAKGVEVFDDPERIKQVCLLEDEIKRVTLLLQMRESETEGLRTSLQERAMECKRLEDEFASFRSEMNHLREERFRSPIESCSKGSSESQSVPTDDLPMPSGRSDSNGSADTDEAAKQRQHISFLESIIADQQVKIDQLKQLVEDNLSVGKKKCNGFDEELKIVFPRKYCDFCEIFDSHELEECDKYNQKINESANHTSYGFPRGHERSYCSACEMFGHTKEECPSAMQAIL</sequence>
<dbReference type="WBParaSite" id="TMUE_2000008809.3">
    <property type="protein sequence ID" value="TMUE_2000008809.3"/>
    <property type="gene ID" value="WBGene00291863"/>
</dbReference>
<dbReference type="Pfam" id="PF01302">
    <property type="entry name" value="CAP_GLY"/>
    <property type="match status" value="2"/>
</dbReference>
<dbReference type="WBParaSite" id="TMUE_2000008809.1">
    <property type="protein sequence ID" value="TMUE_2000008809.1"/>
    <property type="gene ID" value="WBGene00291863"/>
</dbReference>
<evidence type="ECO:0000256" key="6">
    <source>
        <dbReference type="ARBA" id="ARBA00023212"/>
    </source>
</evidence>
<dbReference type="SMART" id="SM01052">
    <property type="entry name" value="CAP_GLY"/>
    <property type="match status" value="2"/>
</dbReference>
<evidence type="ECO:0000256" key="2">
    <source>
        <dbReference type="ARBA" id="ARBA00022490"/>
    </source>
</evidence>
<evidence type="ECO:0000313" key="10">
    <source>
        <dbReference type="Proteomes" id="UP000046395"/>
    </source>
</evidence>
<dbReference type="GO" id="GO:0031122">
    <property type="term" value="P:cytoplasmic microtubule organization"/>
    <property type="evidence" value="ECO:0007669"/>
    <property type="project" value="TreeGrafter"/>
</dbReference>
<dbReference type="InterPro" id="IPR036859">
    <property type="entry name" value="CAP-Gly_dom_sf"/>
</dbReference>
<dbReference type="WBParaSite" id="TMUE_2000008809.4">
    <property type="protein sequence ID" value="TMUE_2000008809.4"/>
    <property type="gene ID" value="WBGene00291863"/>
</dbReference>
<feature type="region of interest" description="Disordered" evidence="8">
    <location>
        <begin position="1"/>
        <end position="25"/>
    </location>
</feature>
<dbReference type="GO" id="GO:0005634">
    <property type="term" value="C:nucleus"/>
    <property type="evidence" value="ECO:0007669"/>
    <property type="project" value="TreeGrafter"/>
</dbReference>
<dbReference type="PROSITE" id="PS00845">
    <property type="entry name" value="CAP_GLY_1"/>
    <property type="match status" value="2"/>
</dbReference>
<keyword evidence="3" id="KW-0493">Microtubule</keyword>
<feature type="region of interest" description="Disordered" evidence="8">
    <location>
        <begin position="695"/>
        <end position="738"/>
    </location>
</feature>
<dbReference type="WBParaSite" id="TMUE_2000008809.2">
    <property type="protein sequence ID" value="TMUE_2000008809.2"/>
    <property type="gene ID" value="WBGene00291863"/>
</dbReference>
<dbReference type="Pfam" id="PF16641">
    <property type="entry name" value="CLIP1_ZNF"/>
    <property type="match status" value="2"/>
</dbReference>
<dbReference type="GO" id="GO:0051010">
    <property type="term" value="F:microtubule plus-end binding"/>
    <property type="evidence" value="ECO:0007669"/>
    <property type="project" value="TreeGrafter"/>
</dbReference>
<organism evidence="10 11">
    <name type="scientific">Trichuris muris</name>
    <name type="common">Mouse whipworm</name>
    <dbReference type="NCBI Taxonomy" id="70415"/>
    <lineage>
        <taxon>Eukaryota</taxon>
        <taxon>Metazoa</taxon>
        <taxon>Ecdysozoa</taxon>
        <taxon>Nematoda</taxon>
        <taxon>Enoplea</taxon>
        <taxon>Dorylaimia</taxon>
        <taxon>Trichinellida</taxon>
        <taxon>Trichuridae</taxon>
        <taxon>Trichuris</taxon>
    </lineage>
</organism>
<feature type="compositionally biased region" description="Polar residues" evidence="8">
    <location>
        <begin position="542"/>
        <end position="566"/>
    </location>
</feature>
<dbReference type="GO" id="GO:0035371">
    <property type="term" value="C:microtubule plus-end"/>
    <property type="evidence" value="ECO:0007669"/>
    <property type="project" value="TreeGrafter"/>
</dbReference>
<evidence type="ECO:0000313" key="11">
    <source>
        <dbReference type="WBParaSite" id="TMUE_2000008809.1"/>
    </source>
</evidence>
<feature type="region of interest" description="Disordered" evidence="8">
    <location>
        <begin position="542"/>
        <end position="626"/>
    </location>
</feature>
<name>A0A5S6QNS3_TRIMR</name>
<accession>A0A5S6QNS3</accession>
<comment type="subcellular location">
    <subcellularLocation>
        <location evidence="1">Cytoplasm</location>
        <location evidence="1">Cytoskeleton</location>
    </subcellularLocation>
</comment>
<evidence type="ECO:0000256" key="3">
    <source>
        <dbReference type="ARBA" id="ARBA00022701"/>
    </source>
</evidence>
<keyword evidence="10" id="KW-1185">Reference proteome</keyword>
<dbReference type="GO" id="GO:0005938">
    <property type="term" value="C:cell cortex"/>
    <property type="evidence" value="ECO:0007669"/>
    <property type="project" value="TreeGrafter"/>
</dbReference>
<dbReference type="Gene3D" id="2.30.30.190">
    <property type="entry name" value="CAP Gly-rich-like domain"/>
    <property type="match status" value="2"/>
</dbReference>
<dbReference type="InterPro" id="IPR032108">
    <property type="entry name" value="CLIP1_ZNF"/>
</dbReference>
<reference evidence="11" key="3">
    <citation type="submission" date="2019-12" db="UniProtKB">
        <authorList>
            <consortium name="WormBaseParasite"/>
        </authorList>
    </citation>
    <scope>IDENTIFICATION</scope>
</reference>
<evidence type="ECO:0000256" key="4">
    <source>
        <dbReference type="ARBA" id="ARBA00022737"/>
    </source>
</evidence>
<protein>
    <submittedName>
        <fullName evidence="11">CAP-Gly domain-containing protein</fullName>
    </submittedName>
</protein>
<feature type="region of interest" description="Disordered" evidence="8">
    <location>
        <begin position="127"/>
        <end position="164"/>
    </location>
</feature>
<feature type="domain" description="CAP-Gly" evidence="9">
    <location>
        <begin position="67"/>
        <end position="109"/>
    </location>
</feature>
<reference evidence="10" key="2">
    <citation type="submission" date="2014-03" db="EMBL/GenBank/DDBJ databases">
        <title>The whipworm genome and dual-species transcriptomics of an intimate host-pathogen interaction.</title>
        <authorList>
            <person name="Foth B.J."/>
            <person name="Tsai I.J."/>
            <person name="Reid A.J."/>
            <person name="Bancroft A.J."/>
            <person name="Nichol S."/>
            <person name="Tracey A."/>
            <person name="Holroyd N."/>
            <person name="Cotton J.A."/>
            <person name="Stanley E.J."/>
            <person name="Zarowiecki M."/>
            <person name="Liu J.Z."/>
            <person name="Huckvale T."/>
            <person name="Cooper P.J."/>
            <person name="Grencis R.K."/>
            <person name="Berriman M."/>
        </authorList>
    </citation>
    <scope>NUCLEOTIDE SEQUENCE [LARGE SCALE GENOMIC DNA]</scope>
    <source>
        <strain evidence="10">Edinburgh</strain>
    </source>
</reference>
<evidence type="ECO:0000256" key="1">
    <source>
        <dbReference type="ARBA" id="ARBA00004245"/>
    </source>
</evidence>
<reference evidence="10" key="1">
    <citation type="submission" date="2013-11" db="EMBL/GenBank/DDBJ databases">
        <authorList>
            <person name="Aslett M."/>
        </authorList>
    </citation>
    <scope>NUCLEOTIDE SEQUENCE [LARGE SCALE GENOMIC DNA]</scope>
    <source>
        <strain evidence="10">Edinburgh</strain>
    </source>
</reference>
<feature type="compositionally biased region" description="Low complexity" evidence="8">
    <location>
        <begin position="699"/>
        <end position="712"/>
    </location>
</feature>
<feature type="coiled-coil region" evidence="7">
    <location>
        <begin position="319"/>
        <end position="469"/>
    </location>
</feature>
<evidence type="ECO:0000256" key="8">
    <source>
        <dbReference type="SAM" id="MobiDB-lite"/>
    </source>
</evidence>
<dbReference type="STRING" id="70415.A0A5S6QNS3"/>
<dbReference type="PANTHER" id="PTHR18916">
    <property type="entry name" value="DYNACTIN 1-RELATED MICROTUBULE-BINDING"/>
    <property type="match status" value="1"/>
</dbReference>
<dbReference type="SUPFAM" id="SSF74924">
    <property type="entry name" value="Cap-Gly domain"/>
    <property type="match status" value="2"/>
</dbReference>
<dbReference type="PROSITE" id="PS50245">
    <property type="entry name" value="CAP_GLY_2"/>
    <property type="match status" value="2"/>
</dbReference>
<keyword evidence="6" id="KW-0206">Cytoskeleton</keyword>
<proteinExistence type="predicted"/>
<dbReference type="InterPro" id="IPR000938">
    <property type="entry name" value="CAP-Gly_domain"/>
</dbReference>
<keyword evidence="4" id="KW-0677">Repeat</keyword>
<evidence type="ECO:0000256" key="7">
    <source>
        <dbReference type="SAM" id="Coils"/>
    </source>
</evidence>
<evidence type="ECO:0000259" key="9">
    <source>
        <dbReference type="PROSITE" id="PS50245"/>
    </source>
</evidence>
<dbReference type="AlphaFoldDB" id="A0A5S6QNS3"/>
<keyword evidence="2" id="KW-0963">Cytoplasm</keyword>
<keyword evidence="5 7" id="KW-0175">Coiled coil</keyword>
<dbReference type="PANTHER" id="PTHR18916:SF82">
    <property type="entry name" value="CAP-GLY DOMAIN-CONTAINING PROTEIN"/>
    <property type="match status" value="1"/>
</dbReference>